<dbReference type="AlphaFoldDB" id="A0A0E9VUA7"/>
<sequence>MGPTVRYLIQTTLAPTVVGSPTWQYIICHNITQGGREVGIQSAGLTSSHHSVNIGLQPAC</sequence>
<reference evidence="1" key="1">
    <citation type="submission" date="2014-11" db="EMBL/GenBank/DDBJ databases">
        <authorList>
            <person name="Amaro Gonzalez C."/>
        </authorList>
    </citation>
    <scope>NUCLEOTIDE SEQUENCE</scope>
</reference>
<evidence type="ECO:0000313" key="1">
    <source>
        <dbReference type="EMBL" id="JAH80838.1"/>
    </source>
</evidence>
<protein>
    <submittedName>
        <fullName evidence="1">Uncharacterized protein</fullName>
    </submittedName>
</protein>
<proteinExistence type="predicted"/>
<name>A0A0E9VUA7_ANGAN</name>
<accession>A0A0E9VUA7</accession>
<reference evidence="1" key="2">
    <citation type="journal article" date="2015" name="Fish Shellfish Immunol.">
        <title>Early steps in the European eel (Anguilla anguilla)-Vibrio vulnificus interaction in the gills: Role of the RtxA13 toxin.</title>
        <authorList>
            <person name="Callol A."/>
            <person name="Pajuelo D."/>
            <person name="Ebbesson L."/>
            <person name="Teles M."/>
            <person name="MacKenzie S."/>
            <person name="Amaro C."/>
        </authorList>
    </citation>
    <scope>NUCLEOTIDE SEQUENCE</scope>
</reference>
<organism evidence="1">
    <name type="scientific">Anguilla anguilla</name>
    <name type="common">European freshwater eel</name>
    <name type="synonym">Muraena anguilla</name>
    <dbReference type="NCBI Taxonomy" id="7936"/>
    <lineage>
        <taxon>Eukaryota</taxon>
        <taxon>Metazoa</taxon>
        <taxon>Chordata</taxon>
        <taxon>Craniata</taxon>
        <taxon>Vertebrata</taxon>
        <taxon>Euteleostomi</taxon>
        <taxon>Actinopterygii</taxon>
        <taxon>Neopterygii</taxon>
        <taxon>Teleostei</taxon>
        <taxon>Anguilliformes</taxon>
        <taxon>Anguillidae</taxon>
        <taxon>Anguilla</taxon>
    </lineage>
</organism>
<dbReference type="EMBL" id="GBXM01027739">
    <property type="protein sequence ID" value="JAH80838.1"/>
    <property type="molecule type" value="Transcribed_RNA"/>
</dbReference>